<reference evidence="3" key="1">
    <citation type="journal article" date="2023" name="Microb. Genom.">
        <title>Mesoterricola silvestris gen. nov., sp. nov., Mesoterricola sediminis sp. nov., Geothrix oryzae sp. nov., Geothrix edaphica sp. nov., Geothrix rubra sp. nov., and Geothrix limicola sp. nov., six novel members of Acidobacteriota isolated from soils.</title>
        <authorList>
            <person name="Weisberg A.J."/>
            <person name="Pearce E."/>
            <person name="Kramer C.G."/>
            <person name="Chang J.H."/>
            <person name="Clarke C.R."/>
        </authorList>
    </citation>
    <scope>NUCLEOTIDE SEQUENCE</scope>
    <source>
        <strain evidence="3">ND06-05F</strain>
    </source>
</reference>
<dbReference type="AlphaFoldDB" id="A0AAJ2PRK2"/>
<protein>
    <submittedName>
        <fullName evidence="3">DUF397 domain-containing protein</fullName>
    </submittedName>
</protein>
<accession>A0AAJ2PRK2</accession>
<feature type="domain" description="DUF397" evidence="2">
    <location>
        <begin position="12"/>
        <end position="63"/>
    </location>
</feature>
<dbReference type="InterPro" id="IPR007278">
    <property type="entry name" value="DUF397"/>
</dbReference>
<comment type="caution">
    <text evidence="3">The sequence shown here is derived from an EMBL/GenBank/DDBJ whole genome shotgun (WGS) entry which is preliminary data.</text>
</comment>
<evidence type="ECO:0000259" key="2">
    <source>
        <dbReference type="Pfam" id="PF04149"/>
    </source>
</evidence>
<gene>
    <name evidence="3" type="ORF">PV367_22005</name>
</gene>
<dbReference type="EMBL" id="JARAWN010000140">
    <property type="protein sequence ID" value="MDX3132408.1"/>
    <property type="molecule type" value="Genomic_DNA"/>
</dbReference>
<dbReference type="Pfam" id="PF04149">
    <property type="entry name" value="DUF397"/>
    <property type="match status" value="1"/>
</dbReference>
<organism evidence="3 4">
    <name type="scientific">Streptomyces europaeiscabiei</name>
    <dbReference type="NCBI Taxonomy" id="146819"/>
    <lineage>
        <taxon>Bacteria</taxon>
        <taxon>Bacillati</taxon>
        <taxon>Actinomycetota</taxon>
        <taxon>Actinomycetes</taxon>
        <taxon>Kitasatosporales</taxon>
        <taxon>Streptomycetaceae</taxon>
        <taxon>Streptomyces</taxon>
    </lineage>
</organism>
<feature type="region of interest" description="Disordered" evidence="1">
    <location>
        <begin position="1"/>
        <end position="20"/>
    </location>
</feature>
<name>A0AAJ2PRK2_9ACTN</name>
<evidence type="ECO:0000313" key="4">
    <source>
        <dbReference type="Proteomes" id="UP001273589"/>
    </source>
</evidence>
<sequence>MLADAQPVPEPTWFKSSYSGGNTTECVEAAFLSSQVLIRDSKRPAAARLLFSADAWTDFLARIPHLTQATATRAA</sequence>
<proteinExistence type="predicted"/>
<dbReference type="RefSeq" id="WP_037703502.1">
    <property type="nucleotide sequence ID" value="NZ_JARAWN010000140.1"/>
</dbReference>
<evidence type="ECO:0000256" key="1">
    <source>
        <dbReference type="SAM" id="MobiDB-lite"/>
    </source>
</evidence>
<evidence type="ECO:0000313" key="3">
    <source>
        <dbReference type="EMBL" id="MDX3132408.1"/>
    </source>
</evidence>
<dbReference type="Proteomes" id="UP001273589">
    <property type="component" value="Unassembled WGS sequence"/>
</dbReference>